<evidence type="ECO:0000313" key="3">
    <source>
        <dbReference type="EMBL" id="WBB06523.1"/>
    </source>
</evidence>
<protein>
    <recommendedName>
        <fullName evidence="1">Putative NrdI-like protein</fullName>
    </recommendedName>
</protein>
<evidence type="ECO:0000313" key="2">
    <source>
        <dbReference type="EMBL" id="MST52901.1"/>
    </source>
</evidence>
<dbReference type="EMBL" id="VUNP01000001">
    <property type="protein sequence ID" value="MST52901.1"/>
    <property type="molecule type" value="Genomic_DNA"/>
</dbReference>
<dbReference type="OrthoDB" id="350535at2"/>
<gene>
    <name evidence="2" type="primary">nrdI</name>
    <name evidence="2" type="ORF">FYJ82_00260</name>
    <name evidence="3" type="ORF">O6R09_00800</name>
</gene>
<dbReference type="PANTHER" id="PTHR37297">
    <property type="entry name" value="PROTEIN NRDI"/>
    <property type="match status" value="1"/>
</dbReference>
<dbReference type="InterPro" id="IPR004465">
    <property type="entry name" value="RNR_NrdI"/>
</dbReference>
<dbReference type="EMBL" id="CP114883">
    <property type="protein sequence ID" value="WBB06523.1"/>
    <property type="molecule type" value="Genomic_DNA"/>
</dbReference>
<evidence type="ECO:0000313" key="5">
    <source>
        <dbReference type="Proteomes" id="UP001212085"/>
    </source>
</evidence>
<dbReference type="GeneID" id="99637342"/>
<dbReference type="Gene3D" id="3.40.50.360">
    <property type="match status" value="1"/>
</dbReference>
<reference evidence="2 4" key="1">
    <citation type="submission" date="2019-08" db="EMBL/GenBank/DDBJ databases">
        <title>In-depth cultivation of the pig gut microbiome towards novel bacterial diversity and tailored functional studies.</title>
        <authorList>
            <person name="Wylensek D."/>
            <person name="Hitch T.C.A."/>
            <person name="Clavel T."/>
        </authorList>
    </citation>
    <scope>NUCLEOTIDE SEQUENCE [LARGE SCALE GENOMIC DNA]</scope>
    <source>
        <strain evidence="2 4">BL-178-WT-3A</strain>
    </source>
</reference>
<keyword evidence="5" id="KW-1185">Reference proteome</keyword>
<dbReference type="Proteomes" id="UP000471052">
    <property type="component" value="Unassembled WGS sequence"/>
</dbReference>
<sequence length="159" mass="17853">MLDQKRQSLLYVVYISLSGNTKSFAKRFREHLLSQYDLQTEEINVKDLNHDTFPITEPFVAILPTYLEGGNGIDTGDVEILTNPLGDFIAAHGNDKHCIGIIGSGNRNFNEQYCLTAKQYAKRFGFPMLGDFELRGTGADVERLAKITMKRLAQVSQAH</sequence>
<evidence type="ECO:0000256" key="1">
    <source>
        <dbReference type="ARBA" id="ARBA00017129"/>
    </source>
</evidence>
<accession>A0A6N7WZZ5</accession>
<proteinExistence type="predicted"/>
<dbReference type="Proteomes" id="UP001212085">
    <property type="component" value="Chromosome"/>
</dbReference>
<dbReference type="NCBIfam" id="NF002714">
    <property type="entry name" value="PRK02551.1"/>
    <property type="match status" value="1"/>
</dbReference>
<organism evidence="2 4">
    <name type="scientific">Streptococcus alactolyticus</name>
    <dbReference type="NCBI Taxonomy" id="29389"/>
    <lineage>
        <taxon>Bacteria</taxon>
        <taxon>Bacillati</taxon>
        <taxon>Bacillota</taxon>
        <taxon>Bacilli</taxon>
        <taxon>Lactobacillales</taxon>
        <taxon>Streptococcaceae</taxon>
        <taxon>Streptococcus</taxon>
    </lineage>
</organism>
<dbReference type="RefSeq" id="WP_154454129.1">
    <property type="nucleotide sequence ID" value="NZ_BRXN01000011.1"/>
</dbReference>
<dbReference type="SUPFAM" id="SSF52218">
    <property type="entry name" value="Flavoproteins"/>
    <property type="match status" value="1"/>
</dbReference>
<name>A0A6N7WZZ5_STRAY</name>
<reference evidence="3 5" key="2">
    <citation type="submission" date="2022-12" db="EMBL/GenBank/DDBJ databases">
        <title>Streptococcus alactolyticus LGM, complete genome.</title>
        <authorList>
            <person name="Liu Z."/>
            <person name="Mu C."/>
            <person name="Zhu W."/>
        </authorList>
    </citation>
    <scope>NUCLEOTIDE SEQUENCE [LARGE SCALE GENOMIC DNA]</scope>
    <source>
        <strain evidence="3 5">LGM</strain>
    </source>
</reference>
<dbReference type="InterPro" id="IPR029039">
    <property type="entry name" value="Flavoprotein-like_sf"/>
</dbReference>
<evidence type="ECO:0000313" key="4">
    <source>
        <dbReference type="Proteomes" id="UP000471052"/>
    </source>
</evidence>
<dbReference type="PIRSF" id="PIRSF005087">
    <property type="entry name" value="NrdI"/>
    <property type="match status" value="1"/>
</dbReference>
<dbReference type="Pfam" id="PF07972">
    <property type="entry name" value="Flavodoxin_NdrI"/>
    <property type="match status" value="1"/>
</dbReference>
<dbReference type="AlphaFoldDB" id="A0A6N7WZZ5"/>
<dbReference type="PANTHER" id="PTHR37297:SF1">
    <property type="entry name" value="PROTEIN NRDI"/>
    <property type="match status" value="1"/>
</dbReference>
<dbReference type="GO" id="GO:0010181">
    <property type="term" value="F:FMN binding"/>
    <property type="evidence" value="ECO:0007669"/>
    <property type="project" value="InterPro"/>
</dbReference>